<dbReference type="EMBL" id="BARW01009626">
    <property type="protein sequence ID" value="GAI82771.1"/>
    <property type="molecule type" value="Genomic_DNA"/>
</dbReference>
<dbReference type="Pfam" id="PF13646">
    <property type="entry name" value="HEAT_2"/>
    <property type="match status" value="1"/>
</dbReference>
<dbReference type="Gene3D" id="1.25.10.10">
    <property type="entry name" value="Leucine-rich Repeat Variant"/>
    <property type="match status" value="1"/>
</dbReference>
<proteinExistence type="predicted"/>
<evidence type="ECO:0000313" key="1">
    <source>
        <dbReference type="EMBL" id="GAI82771.1"/>
    </source>
</evidence>
<dbReference type="InterPro" id="IPR011989">
    <property type="entry name" value="ARM-like"/>
</dbReference>
<evidence type="ECO:0008006" key="2">
    <source>
        <dbReference type="Google" id="ProtNLM"/>
    </source>
</evidence>
<reference evidence="1" key="1">
    <citation type="journal article" date="2014" name="Front. Microbiol.">
        <title>High frequency of phylogenetically diverse reductive dehalogenase-homologous genes in deep subseafloor sedimentary metagenomes.</title>
        <authorList>
            <person name="Kawai M."/>
            <person name="Futagami T."/>
            <person name="Toyoda A."/>
            <person name="Takaki Y."/>
            <person name="Nishi S."/>
            <person name="Hori S."/>
            <person name="Arai W."/>
            <person name="Tsubouchi T."/>
            <person name="Morono Y."/>
            <person name="Uchiyama I."/>
            <person name="Ito T."/>
            <person name="Fujiyama A."/>
            <person name="Inagaki F."/>
            <person name="Takami H."/>
        </authorList>
    </citation>
    <scope>NUCLEOTIDE SEQUENCE</scope>
    <source>
        <strain evidence="1">Expedition CK06-06</strain>
    </source>
</reference>
<gene>
    <name evidence="1" type="ORF">S12H4_19283</name>
</gene>
<organism evidence="1">
    <name type="scientific">marine sediment metagenome</name>
    <dbReference type="NCBI Taxonomy" id="412755"/>
    <lineage>
        <taxon>unclassified sequences</taxon>
        <taxon>metagenomes</taxon>
        <taxon>ecological metagenomes</taxon>
    </lineage>
</organism>
<dbReference type="SUPFAM" id="SSF48371">
    <property type="entry name" value="ARM repeat"/>
    <property type="match status" value="1"/>
</dbReference>
<comment type="caution">
    <text evidence="1">The sequence shown here is derived from an EMBL/GenBank/DDBJ whole genome shotgun (WGS) entry which is preliminary data.</text>
</comment>
<name>X1SUE8_9ZZZZ</name>
<protein>
    <recommendedName>
        <fullName evidence="2">HEAT repeat domain-containing protein</fullName>
    </recommendedName>
</protein>
<sequence length="132" mass="14191">MIILFPLYHWFDVGAELTIRGSVTILGAEIESDTSYPITFKMTSKGWVLMCGRGKVKPAGAPAIAVGQQDNVETWLPLLRHKDQLAREAAAEASGWIGAEGDDRGAAIKGLLTALGDPAWEVRRNAAESLEG</sequence>
<accession>X1SUE8</accession>
<dbReference type="InterPro" id="IPR016024">
    <property type="entry name" value="ARM-type_fold"/>
</dbReference>
<dbReference type="AlphaFoldDB" id="X1SUE8"/>